<dbReference type="InterPro" id="IPR016136">
    <property type="entry name" value="DNA_helicase_N/primase_C"/>
</dbReference>
<keyword evidence="4" id="KW-0547">Nucleotide-binding</keyword>
<organism evidence="4 5">
    <name type="scientific">Rhodococcus zopfii</name>
    <dbReference type="NCBI Taxonomy" id="43772"/>
    <lineage>
        <taxon>Bacteria</taxon>
        <taxon>Bacillati</taxon>
        <taxon>Actinomycetota</taxon>
        <taxon>Actinomycetes</taxon>
        <taxon>Mycobacteriales</taxon>
        <taxon>Nocardiaceae</taxon>
        <taxon>Rhodococcus</taxon>
    </lineage>
</organism>
<dbReference type="SUPFAM" id="SSF48024">
    <property type="entry name" value="N-terminal domain of DnaB helicase"/>
    <property type="match status" value="1"/>
</dbReference>
<sequence>MTTVTGSAAQEFEPIEPDDFAFDPTADLEEQCVCALLWAHPAAAKKVVEHLRPEDFHVPIHRELVEVVATLVAEGLPHGTSMVMARLDRDGRLGGHAGDQLRRAVVNATTAGADGGAVGHYARAVVSAAYRRSFHQAGLAIAEAAQTLPEEQLFEHMVDLGRRQRAATARLAALLAAGL</sequence>
<dbReference type="Pfam" id="PF00772">
    <property type="entry name" value="DnaB"/>
    <property type="match status" value="1"/>
</dbReference>
<dbReference type="Proteomes" id="UP001275440">
    <property type="component" value="Unassembled WGS sequence"/>
</dbReference>
<evidence type="ECO:0000259" key="3">
    <source>
        <dbReference type="Pfam" id="PF00772"/>
    </source>
</evidence>
<keyword evidence="4" id="KW-0378">Hydrolase</keyword>
<protein>
    <submittedName>
        <fullName evidence="4">DNA helicase</fullName>
    </submittedName>
</protein>
<keyword evidence="2" id="KW-0238">DNA-binding</keyword>
<dbReference type="Gene3D" id="1.10.860.10">
    <property type="entry name" value="DNAb Helicase, Chain A"/>
    <property type="match status" value="1"/>
</dbReference>
<keyword evidence="5" id="KW-1185">Reference proteome</keyword>
<keyword evidence="4" id="KW-0067">ATP-binding</keyword>
<gene>
    <name evidence="4" type="ORF">F8M49_21505</name>
</gene>
<evidence type="ECO:0000256" key="1">
    <source>
        <dbReference type="ARBA" id="ARBA00022705"/>
    </source>
</evidence>
<proteinExistence type="predicted"/>
<keyword evidence="1" id="KW-0235">DNA replication</keyword>
<keyword evidence="4" id="KW-0347">Helicase</keyword>
<evidence type="ECO:0000313" key="4">
    <source>
        <dbReference type="EMBL" id="MDV2477289.1"/>
    </source>
</evidence>
<evidence type="ECO:0000256" key="2">
    <source>
        <dbReference type="ARBA" id="ARBA00023125"/>
    </source>
</evidence>
<name>A0ABU3WUM4_9NOCA</name>
<dbReference type="GO" id="GO:0004386">
    <property type="term" value="F:helicase activity"/>
    <property type="evidence" value="ECO:0007669"/>
    <property type="project" value="UniProtKB-KW"/>
</dbReference>
<reference evidence="4 5" key="1">
    <citation type="submission" date="2019-10" db="EMBL/GenBank/DDBJ databases">
        <title>Draft Genome Assembly of Rhodococcus zopfii DSM44189.</title>
        <authorList>
            <person name="Sutton J.M."/>
            <person name="Akob D.M."/>
            <person name="Bushman T.J."/>
        </authorList>
    </citation>
    <scope>NUCLEOTIDE SEQUENCE [LARGE SCALE GENOMIC DNA]</scope>
    <source>
        <strain evidence="4 5">DSM 44189</strain>
    </source>
</reference>
<feature type="domain" description="DNA helicase DnaB-like N-terminal" evidence="3">
    <location>
        <begin position="30"/>
        <end position="125"/>
    </location>
</feature>
<evidence type="ECO:0000313" key="5">
    <source>
        <dbReference type="Proteomes" id="UP001275440"/>
    </source>
</evidence>
<comment type="caution">
    <text evidence="4">The sequence shown here is derived from an EMBL/GenBank/DDBJ whole genome shotgun (WGS) entry which is preliminary data.</text>
</comment>
<accession>A0ABU3WUM4</accession>
<dbReference type="EMBL" id="WBMO01000003">
    <property type="protein sequence ID" value="MDV2477289.1"/>
    <property type="molecule type" value="Genomic_DNA"/>
</dbReference>
<dbReference type="InterPro" id="IPR007693">
    <property type="entry name" value="DNA_helicase_DnaB-like_N"/>
</dbReference>
<dbReference type="InterPro" id="IPR036185">
    <property type="entry name" value="DNA_heli_DnaB-like_N_sf"/>
</dbReference>